<dbReference type="InterPro" id="IPR012495">
    <property type="entry name" value="TadE-like_dom"/>
</dbReference>
<feature type="transmembrane region" description="Helical" evidence="1">
    <location>
        <begin position="20"/>
        <end position="43"/>
    </location>
</feature>
<evidence type="ECO:0000256" key="1">
    <source>
        <dbReference type="SAM" id="Phobius"/>
    </source>
</evidence>
<feature type="domain" description="TadE-like" evidence="2">
    <location>
        <begin position="13"/>
        <end position="55"/>
    </location>
</feature>
<organism evidence="3 4">
    <name type="scientific">Streptomyces hebeiensis</name>
    <dbReference type="NCBI Taxonomy" id="229486"/>
    <lineage>
        <taxon>Bacteria</taxon>
        <taxon>Bacillati</taxon>
        <taxon>Actinomycetota</taxon>
        <taxon>Actinomycetes</taxon>
        <taxon>Kitasatosporales</taxon>
        <taxon>Streptomycetaceae</taxon>
        <taxon>Streptomyces</taxon>
    </lineage>
</organism>
<evidence type="ECO:0000313" key="4">
    <source>
        <dbReference type="Proteomes" id="UP001501371"/>
    </source>
</evidence>
<evidence type="ECO:0000313" key="3">
    <source>
        <dbReference type="EMBL" id="GAA1166506.1"/>
    </source>
</evidence>
<protein>
    <recommendedName>
        <fullName evidence="2">TadE-like domain-containing protein</fullName>
    </recommendedName>
</protein>
<dbReference type="Pfam" id="PF07811">
    <property type="entry name" value="TadE"/>
    <property type="match status" value="1"/>
</dbReference>
<keyword evidence="4" id="KW-1185">Reference proteome</keyword>
<dbReference type="Proteomes" id="UP001501371">
    <property type="component" value="Unassembled WGS sequence"/>
</dbReference>
<keyword evidence="1" id="KW-1133">Transmembrane helix</keyword>
<reference evidence="3 4" key="1">
    <citation type="journal article" date="2019" name="Int. J. Syst. Evol. Microbiol.">
        <title>The Global Catalogue of Microorganisms (GCM) 10K type strain sequencing project: providing services to taxonomists for standard genome sequencing and annotation.</title>
        <authorList>
            <consortium name="The Broad Institute Genomics Platform"/>
            <consortium name="The Broad Institute Genome Sequencing Center for Infectious Disease"/>
            <person name="Wu L."/>
            <person name="Ma J."/>
        </authorList>
    </citation>
    <scope>NUCLEOTIDE SEQUENCE [LARGE SCALE GENOMIC DNA]</scope>
    <source>
        <strain evidence="3 4">JCM 12696</strain>
    </source>
</reference>
<proteinExistence type="predicted"/>
<accession>A0ABN1UU29</accession>
<gene>
    <name evidence="3" type="ORF">GCM10009654_24210</name>
</gene>
<keyword evidence="1" id="KW-0472">Membrane</keyword>
<comment type="caution">
    <text evidence="3">The sequence shown here is derived from an EMBL/GenBank/DDBJ whole genome shotgun (WGS) entry which is preliminary data.</text>
</comment>
<dbReference type="RefSeq" id="WP_344274349.1">
    <property type="nucleotide sequence ID" value="NZ_BAAAKV010000018.1"/>
</dbReference>
<sequence>MLKRRPNGETDTGQAAIEYAGVLMLLIFVGLVGVQLGLVAYAAQQAGTAARAAARTASYAETSMSADAAAKAAVSGWLDAGIDDMSTTSEAVTVTARVKVPEILPVFDFGDAKRTSTMPRD</sequence>
<name>A0ABN1UU29_9ACTN</name>
<dbReference type="EMBL" id="BAAAKV010000018">
    <property type="protein sequence ID" value="GAA1166506.1"/>
    <property type="molecule type" value="Genomic_DNA"/>
</dbReference>
<keyword evidence="1" id="KW-0812">Transmembrane</keyword>
<evidence type="ECO:0000259" key="2">
    <source>
        <dbReference type="Pfam" id="PF07811"/>
    </source>
</evidence>